<evidence type="ECO:0000256" key="1">
    <source>
        <dbReference type="SAM" id="Phobius"/>
    </source>
</evidence>
<evidence type="ECO:0000313" key="2">
    <source>
        <dbReference type="EMBL" id="PNI04638.1"/>
    </source>
</evidence>
<dbReference type="RefSeq" id="WP_102962837.1">
    <property type="nucleotide sequence ID" value="NZ_POSK01000007.1"/>
</dbReference>
<protein>
    <submittedName>
        <fullName evidence="2">DUF805 domain-containing protein</fullName>
    </submittedName>
</protein>
<dbReference type="PANTHER" id="PTHR34980">
    <property type="entry name" value="INNER MEMBRANE PROTEIN-RELATED-RELATED"/>
    <property type="match status" value="1"/>
</dbReference>
<organism evidence="2 3">
    <name type="scientific">Vibrio diazotrophicus</name>
    <dbReference type="NCBI Taxonomy" id="685"/>
    <lineage>
        <taxon>Bacteria</taxon>
        <taxon>Pseudomonadati</taxon>
        <taxon>Pseudomonadota</taxon>
        <taxon>Gammaproteobacteria</taxon>
        <taxon>Vibrionales</taxon>
        <taxon>Vibrionaceae</taxon>
        <taxon>Vibrio</taxon>
    </lineage>
</organism>
<dbReference type="EMBL" id="POSK01000007">
    <property type="protein sequence ID" value="PNI04638.1"/>
    <property type="molecule type" value="Genomic_DNA"/>
</dbReference>
<proteinExistence type="predicted"/>
<feature type="transmembrane region" description="Helical" evidence="1">
    <location>
        <begin position="20"/>
        <end position="41"/>
    </location>
</feature>
<gene>
    <name evidence="2" type="ORF">C1N32_12185</name>
</gene>
<accession>A0A2J8HHD2</accession>
<dbReference type="PANTHER" id="PTHR34980:SF1">
    <property type="entry name" value="INNER MEMBRANE PROTEIN"/>
    <property type="match status" value="1"/>
</dbReference>
<dbReference type="Pfam" id="PF05656">
    <property type="entry name" value="DUF805"/>
    <property type="match status" value="1"/>
</dbReference>
<dbReference type="AlphaFoldDB" id="A0A2J8HHD2"/>
<comment type="caution">
    <text evidence="2">The sequence shown here is derived from an EMBL/GenBank/DDBJ whole genome shotgun (WGS) entry which is preliminary data.</text>
</comment>
<feature type="transmembrane region" description="Helical" evidence="1">
    <location>
        <begin position="47"/>
        <end position="65"/>
    </location>
</feature>
<reference evidence="2 3" key="1">
    <citation type="submission" date="2018-01" db="EMBL/GenBank/DDBJ databases">
        <title>Draft genome sequences of six Vibrio diazotrophicus strains isolated from deep-sea sediments of the Baltic Sea.</title>
        <authorList>
            <person name="Castillo D."/>
            <person name="Vandieken V."/>
            <person name="Chiang O."/>
            <person name="Middelboe M."/>
        </authorList>
    </citation>
    <scope>NUCLEOTIDE SEQUENCE [LARGE SCALE GENOMIC DNA]</scope>
    <source>
        <strain evidence="2 3">60.27F</strain>
    </source>
</reference>
<name>A0A2J8HHD2_VIBDI</name>
<keyword evidence="1" id="KW-0472">Membrane</keyword>
<dbReference type="OrthoDB" id="9812349at2"/>
<feature type="transmembrane region" description="Helical" evidence="1">
    <location>
        <begin position="104"/>
        <end position="123"/>
    </location>
</feature>
<feature type="transmembrane region" description="Helical" evidence="1">
    <location>
        <begin position="77"/>
        <end position="98"/>
    </location>
</feature>
<dbReference type="GO" id="GO:0005886">
    <property type="term" value="C:plasma membrane"/>
    <property type="evidence" value="ECO:0007669"/>
    <property type="project" value="TreeGrafter"/>
</dbReference>
<dbReference type="Proteomes" id="UP000236449">
    <property type="component" value="Unassembled WGS sequence"/>
</dbReference>
<dbReference type="InterPro" id="IPR008523">
    <property type="entry name" value="DUF805"/>
</dbReference>
<evidence type="ECO:0000313" key="3">
    <source>
        <dbReference type="Proteomes" id="UP000236449"/>
    </source>
</evidence>
<sequence>MPITTLLFSFQGRIGRQTYWIWNCCYYAMILGFVVGVNRLFPGLASLILPVFLLLILIPDLAITAKRWHDRDKNSWWLLLNIPLVIGRMSVPVGANALTANEPMLYETIISVAALICGSWILIECGFMKGTNGDNRFGKEPV</sequence>
<keyword evidence="1" id="KW-0812">Transmembrane</keyword>
<keyword evidence="1" id="KW-1133">Transmembrane helix</keyword>